<keyword evidence="9 27" id="KW-1003">Cell membrane</keyword>
<dbReference type="SUPFAM" id="SSF52343">
    <property type="entry name" value="Ferredoxin reductase-like, C-terminal NADP-linked domain"/>
    <property type="match status" value="1"/>
</dbReference>
<feature type="transmembrane region" description="Helical" evidence="27">
    <location>
        <begin position="6"/>
        <end position="25"/>
    </location>
</feature>
<accession>A0A840E0X9</accession>
<protein>
    <recommendedName>
        <fullName evidence="7 27">Na(+)-translocating NADH-quinone reductase subunit F</fullName>
        <shortName evidence="27">Na(+)-NQR subunit F</shortName>
        <shortName evidence="27">Na(+)-translocating NQR subunit F</shortName>
        <ecNumber evidence="6 27">7.2.1.1</ecNumber>
    </recommendedName>
    <alternativeName>
        <fullName evidence="25 27">NQR complex subunit F</fullName>
    </alternativeName>
    <alternativeName>
        <fullName evidence="24 27">NQR-1 subunit F</fullName>
    </alternativeName>
</protein>
<dbReference type="PROSITE" id="PS51384">
    <property type="entry name" value="FAD_FR"/>
    <property type="match status" value="1"/>
</dbReference>
<evidence type="ECO:0000256" key="9">
    <source>
        <dbReference type="ARBA" id="ARBA00022475"/>
    </source>
</evidence>
<keyword evidence="11 27" id="KW-0285">Flavoprotein</keyword>
<evidence type="ECO:0000256" key="18">
    <source>
        <dbReference type="ARBA" id="ARBA00023027"/>
    </source>
</evidence>
<evidence type="ECO:0000256" key="10">
    <source>
        <dbReference type="ARBA" id="ARBA00022519"/>
    </source>
</evidence>
<evidence type="ECO:0000256" key="26">
    <source>
        <dbReference type="ARBA" id="ARBA00048891"/>
    </source>
</evidence>
<comment type="similarity">
    <text evidence="4 27">Belongs to the NqrF family.</text>
</comment>
<evidence type="ECO:0000256" key="14">
    <source>
        <dbReference type="ARBA" id="ARBA00022827"/>
    </source>
</evidence>
<dbReference type="InterPro" id="IPR036010">
    <property type="entry name" value="2Fe-2S_ferredoxin-like_sf"/>
</dbReference>
<sequence length="424" mass="47819">MITIGAAVVVFTAIVLALITMLLVARRRLVPQGEVKIIVNGDTENPLLVQPGNTLLTALSDKSVFLPSACGGGGTCAMCECEITKGGGDVLPTELNHLTRREVAEHKRLACQVKVREDMEIHIPEEIFGIKKWECTVDRNYNVATFIKEFVVRLPEGESLDFESGGYIQIDVPKIEVDFKNFDITPHPIFHKGAPADKFKPDWDKFGMWDFKMKNDEEQFRAYSMANHPGEGDIIMLNIRIAPPPFDRQKNAYMDVNPGVCSSYVFNQKPGDKVTISGPYGEFFIKPTDKEMIYIGGGAGMAPLRSHIFHLFHTMKTDRKVSYWYGGRSKAELFYTEEFEAIEKDFPNFKYHIALSDALPEDNWNGMTGFIHQAVLDNYLKDHPEPEEIEYYLCGPPLMLQAVQNMLDELGVPEENIAFDDFGS</sequence>
<comment type="cofactor">
    <cofactor evidence="1 27">
        <name>FAD</name>
        <dbReference type="ChEBI" id="CHEBI:57692"/>
    </cofactor>
</comment>
<dbReference type="GO" id="GO:0005886">
    <property type="term" value="C:plasma membrane"/>
    <property type="evidence" value="ECO:0007669"/>
    <property type="project" value="UniProtKB-SubCell"/>
</dbReference>
<evidence type="ECO:0000256" key="19">
    <source>
        <dbReference type="ARBA" id="ARBA00023053"/>
    </source>
</evidence>
<dbReference type="PRINTS" id="PR00371">
    <property type="entry name" value="FPNCR"/>
</dbReference>
<evidence type="ECO:0000256" key="4">
    <source>
        <dbReference type="ARBA" id="ARBA00005570"/>
    </source>
</evidence>
<dbReference type="InterPro" id="IPR001041">
    <property type="entry name" value="2Fe-2S_ferredoxin-type"/>
</dbReference>
<keyword evidence="18 27" id="KW-0520">NAD</keyword>
<evidence type="ECO:0000256" key="7">
    <source>
        <dbReference type="ARBA" id="ARBA00019729"/>
    </source>
</evidence>
<comment type="subcellular location">
    <subcellularLocation>
        <location evidence="3">Cell inner membrane</location>
    </subcellularLocation>
    <subcellularLocation>
        <location evidence="27">Cell membrane</location>
        <topology evidence="27">Single-pass membrane protein</topology>
    </subcellularLocation>
</comment>
<evidence type="ECO:0000256" key="12">
    <source>
        <dbReference type="ARBA" id="ARBA00022714"/>
    </source>
</evidence>
<evidence type="ECO:0000313" key="30">
    <source>
        <dbReference type="EMBL" id="MBB4078871.1"/>
    </source>
</evidence>
<dbReference type="SUPFAM" id="SSF54292">
    <property type="entry name" value="2Fe-2S ferredoxin-like"/>
    <property type="match status" value="1"/>
</dbReference>
<keyword evidence="22 27" id="KW-0472">Membrane</keyword>
<dbReference type="InterPro" id="IPR010205">
    <property type="entry name" value="NqrF"/>
</dbReference>
<keyword evidence="31" id="KW-1185">Reference proteome</keyword>
<evidence type="ECO:0000313" key="31">
    <source>
        <dbReference type="Proteomes" id="UP000576209"/>
    </source>
</evidence>
<feature type="binding site" evidence="27">
    <location>
        <position position="76"/>
    </location>
    <ligand>
        <name>[2Fe-2S] cluster</name>
        <dbReference type="ChEBI" id="CHEBI:190135"/>
    </ligand>
</feature>
<dbReference type="HAMAP" id="MF_00430">
    <property type="entry name" value="NqrF"/>
    <property type="match status" value="1"/>
</dbReference>
<keyword evidence="15 27" id="KW-1278">Translocase</keyword>
<dbReference type="CDD" id="cd00207">
    <property type="entry name" value="fer2"/>
    <property type="match status" value="1"/>
</dbReference>
<comment type="function">
    <text evidence="2 27">NQR complex catalyzes the reduction of ubiquinone-1 to ubiquinol by two successive reactions, coupled with the transport of Na(+) ions from the cytoplasm to the periplasm. The first step is catalyzed by NqrF, which accepts electrons from NADH and reduces ubiquinone-1 to ubisemiquinone by a one-electron transfer pathway.</text>
</comment>
<feature type="binding site" evidence="27">
    <location>
        <position position="70"/>
    </location>
    <ligand>
        <name>[2Fe-2S] cluster</name>
        <dbReference type="ChEBI" id="CHEBI:190135"/>
    </ligand>
</feature>
<feature type="binding site" evidence="27">
    <location>
        <position position="111"/>
    </location>
    <ligand>
        <name>[2Fe-2S] cluster</name>
        <dbReference type="ChEBI" id="CHEBI:190135"/>
    </ligand>
</feature>
<evidence type="ECO:0000256" key="16">
    <source>
        <dbReference type="ARBA" id="ARBA00023004"/>
    </source>
</evidence>
<dbReference type="Pfam" id="PF00970">
    <property type="entry name" value="FAD_binding_6"/>
    <property type="match status" value="1"/>
</dbReference>
<dbReference type="InterPro" id="IPR012675">
    <property type="entry name" value="Beta-grasp_dom_sf"/>
</dbReference>
<evidence type="ECO:0000256" key="15">
    <source>
        <dbReference type="ARBA" id="ARBA00022967"/>
    </source>
</evidence>
<keyword evidence="13 27" id="KW-0479">Metal-binding</keyword>
<evidence type="ECO:0000256" key="24">
    <source>
        <dbReference type="ARBA" id="ARBA00030032"/>
    </source>
</evidence>
<keyword evidence="20 27" id="KW-0406">Ion transport</keyword>
<evidence type="ECO:0000256" key="1">
    <source>
        <dbReference type="ARBA" id="ARBA00001974"/>
    </source>
</evidence>
<evidence type="ECO:0000256" key="23">
    <source>
        <dbReference type="ARBA" id="ARBA00023201"/>
    </source>
</evidence>
<dbReference type="GO" id="GO:0046872">
    <property type="term" value="F:metal ion binding"/>
    <property type="evidence" value="ECO:0007669"/>
    <property type="project" value="UniProtKB-KW"/>
</dbReference>
<organism evidence="30 31">
    <name type="scientific">Neolewinella aquimaris</name>
    <dbReference type="NCBI Taxonomy" id="1835722"/>
    <lineage>
        <taxon>Bacteria</taxon>
        <taxon>Pseudomonadati</taxon>
        <taxon>Bacteroidota</taxon>
        <taxon>Saprospiria</taxon>
        <taxon>Saprospirales</taxon>
        <taxon>Lewinellaceae</taxon>
        <taxon>Neolewinella</taxon>
    </lineage>
</organism>
<comment type="catalytic activity">
    <reaction evidence="26 27">
        <text>a ubiquinone + n Na(+)(in) + NADH + H(+) = a ubiquinol + n Na(+)(out) + NAD(+)</text>
        <dbReference type="Rhea" id="RHEA:47748"/>
        <dbReference type="Rhea" id="RHEA-COMP:9565"/>
        <dbReference type="Rhea" id="RHEA-COMP:9566"/>
        <dbReference type="ChEBI" id="CHEBI:15378"/>
        <dbReference type="ChEBI" id="CHEBI:16389"/>
        <dbReference type="ChEBI" id="CHEBI:17976"/>
        <dbReference type="ChEBI" id="CHEBI:29101"/>
        <dbReference type="ChEBI" id="CHEBI:57540"/>
        <dbReference type="ChEBI" id="CHEBI:57945"/>
        <dbReference type="EC" id="7.2.1.1"/>
    </reaction>
</comment>
<evidence type="ECO:0000256" key="8">
    <source>
        <dbReference type="ARBA" id="ARBA00022448"/>
    </source>
</evidence>
<dbReference type="InterPro" id="IPR001709">
    <property type="entry name" value="Flavoprot_Pyr_Nucl_cyt_Rdtase"/>
</dbReference>
<evidence type="ECO:0000259" key="28">
    <source>
        <dbReference type="PROSITE" id="PS51085"/>
    </source>
</evidence>
<dbReference type="SUPFAM" id="SSF63380">
    <property type="entry name" value="Riboflavin synthase domain-like"/>
    <property type="match status" value="1"/>
</dbReference>
<keyword evidence="10" id="KW-0997">Cell inner membrane</keyword>
<keyword evidence="19 27" id="KW-0915">Sodium</keyword>
<dbReference type="EC" id="7.2.1.1" evidence="6 27"/>
<keyword evidence="14 27" id="KW-0274">FAD</keyword>
<keyword evidence="27" id="KW-1133">Transmembrane helix</keyword>
<dbReference type="PROSITE" id="PS51085">
    <property type="entry name" value="2FE2S_FER_2"/>
    <property type="match status" value="1"/>
</dbReference>
<dbReference type="GO" id="GO:0016655">
    <property type="term" value="F:oxidoreductase activity, acting on NAD(P)H, quinone or similar compound as acceptor"/>
    <property type="evidence" value="ECO:0007669"/>
    <property type="project" value="InterPro"/>
</dbReference>
<keyword evidence="17 27" id="KW-0411">Iron-sulfur</keyword>
<feature type="domain" description="2Fe-2S ferredoxin-type" evidence="28">
    <location>
        <begin position="33"/>
        <end position="127"/>
    </location>
</feature>
<keyword evidence="21 27" id="KW-0830">Ubiquinone</keyword>
<evidence type="ECO:0000256" key="22">
    <source>
        <dbReference type="ARBA" id="ARBA00023136"/>
    </source>
</evidence>
<dbReference type="GO" id="GO:0051537">
    <property type="term" value="F:2 iron, 2 sulfur cluster binding"/>
    <property type="evidence" value="ECO:0007669"/>
    <property type="project" value="UniProtKB-KW"/>
</dbReference>
<dbReference type="PANTHER" id="PTHR43644:SF1">
    <property type="entry name" value="NAD(P)H-FLAVIN REDUCTASE"/>
    <property type="match status" value="1"/>
</dbReference>
<dbReference type="GO" id="GO:0009055">
    <property type="term" value="F:electron transfer activity"/>
    <property type="evidence" value="ECO:0007669"/>
    <property type="project" value="UniProtKB-UniRule"/>
</dbReference>
<dbReference type="InterPro" id="IPR008333">
    <property type="entry name" value="Cbr1-like_FAD-bd_dom"/>
</dbReference>
<dbReference type="Gene3D" id="2.40.30.10">
    <property type="entry name" value="Translation factors"/>
    <property type="match status" value="1"/>
</dbReference>
<comment type="caution">
    <text evidence="30">The sequence shown here is derived from an EMBL/GenBank/DDBJ whole genome shotgun (WGS) entry which is preliminary data.</text>
</comment>
<dbReference type="FunFam" id="3.40.50.80:FF:000014">
    <property type="entry name" value="Na(+)-translocating NADH-quinone reductase subunit F"/>
    <property type="match status" value="1"/>
</dbReference>
<keyword evidence="23 27" id="KW-0739">Sodium transport</keyword>
<dbReference type="EMBL" id="JACIFF010000003">
    <property type="protein sequence ID" value="MBB4078871.1"/>
    <property type="molecule type" value="Genomic_DNA"/>
</dbReference>
<name>A0A840E0X9_9BACT</name>
<evidence type="ECO:0000256" key="11">
    <source>
        <dbReference type="ARBA" id="ARBA00022630"/>
    </source>
</evidence>
<evidence type="ECO:0000256" key="5">
    <source>
        <dbReference type="ARBA" id="ARBA00011309"/>
    </source>
</evidence>
<comment type="cofactor">
    <cofactor evidence="27">
        <name>[2Fe-2S] cluster</name>
        <dbReference type="ChEBI" id="CHEBI:190135"/>
    </cofactor>
    <text evidence="27">Binds 1 [2Fe-2S] cluster.</text>
</comment>
<dbReference type="PANTHER" id="PTHR43644">
    <property type="entry name" value="NA(+)-TRANSLOCATING NADH-QUINONE REDUCTASE SUBUNIT"/>
    <property type="match status" value="1"/>
</dbReference>
<evidence type="ECO:0000256" key="6">
    <source>
        <dbReference type="ARBA" id="ARBA00013099"/>
    </source>
</evidence>
<gene>
    <name evidence="27" type="primary">nqrF</name>
    <name evidence="30" type="ORF">GGR28_001488</name>
</gene>
<evidence type="ECO:0000259" key="29">
    <source>
        <dbReference type="PROSITE" id="PS51384"/>
    </source>
</evidence>
<reference evidence="30 31" key="1">
    <citation type="submission" date="2020-08" db="EMBL/GenBank/DDBJ databases">
        <title>Genomic Encyclopedia of Type Strains, Phase IV (KMG-IV): sequencing the most valuable type-strain genomes for metagenomic binning, comparative biology and taxonomic classification.</title>
        <authorList>
            <person name="Goeker M."/>
        </authorList>
    </citation>
    <scope>NUCLEOTIDE SEQUENCE [LARGE SCALE GENOMIC DNA]</scope>
    <source>
        <strain evidence="30 31">DSM 105137</strain>
    </source>
</reference>
<dbReference type="NCBIfam" id="TIGR01941">
    <property type="entry name" value="nqrF"/>
    <property type="match status" value="1"/>
</dbReference>
<keyword evidence="30" id="KW-0560">Oxidoreductase</keyword>
<keyword evidence="27" id="KW-0812">Transmembrane</keyword>
<comment type="subunit">
    <text evidence="5 27">Composed of six subunits; NqrA, NqrB, NqrC, NqrD, NqrE and NqrF.</text>
</comment>
<dbReference type="Gene3D" id="3.40.50.80">
    <property type="entry name" value="Nucleotide-binding domain of ferredoxin-NADP reductase (FNR) module"/>
    <property type="match status" value="1"/>
</dbReference>
<dbReference type="PIRSF" id="PIRSF000044">
    <property type="entry name" value="Cis_Diol_DH_RD"/>
    <property type="match status" value="1"/>
</dbReference>
<dbReference type="InterPro" id="IPR039261">
    <property type="entry name" value="FNR_nucleotide-bd"/>
</dbReference>
<dbReference type="AlphaFoldDB" id="A0A840E0X9"/>
<dbReference type="InterPro" id="IPR017927">
    <property type="entry name" value="FAD-bd_FR_type"/>
</dbReference>
<dbReference type="RefSeq" id="WP_183495129.1">
    <property type="nucleotide sequence ID" value="NZ_JACIFF010000003.1"/>
</dbReference>
<dbReference type="Pfam" id="PF00111">
    <property type="entry name" value="Fer2"/>
    <property type="match status" value="1"/>
</dbReference>
<evidence type="ECO:0000256" key="21">
    <source>
        <dbReference type="ARBA" id="ARBA00023075"/>
    </source>
</evidence>
<evidence type="ECO:0000256" key="25">
    <source>
        <dbReference type="ARBA" id="ARBA00030787"/>
    </source>
</evidence>
<dbReference type="Gene3D" id="3.10.20.30">
    <property type="match status" value="1"/>
</dbReference>
<evidence type="ECO:0000256" key="3">
    <source>
        <dbReference type="ARBA" id="ARBA00004533"/>
    </source>
</evidence>
<dbReference type="CDD" id="cd06188">
    <property type="entry name" value="NADH_quinone_reductase"/>
    <property type="match status" value="1"/>
</dbReference>
<evidence type="ECO:0000256" key="17">
    <source>
        <dbReference type="ARBA" id="ARBA00023014"/>
    </source>
</evidence>
<feature type="binding site" evidence="27">
    <location>
        <position position="79"/>
    </location>
    <ligand>
        <name>[2Fe-2S] cluster</name>
        <dbReference type="ChEBI" id="CHEBI:190135"/>
    </ligand>
</feature>
<proteinExistence type="inferred from homology"/>
<evidence type="ECO:0000256" key="2">
    <source>
        <dbReference type="ARBA" id="ARBA00002972"/>
    </source>
</evidence>
<dbReference type="GO" id="GO:0006814">
    <property type="term" value="P:sodium ion transport"/>
    <property type="evidence" value="ECO:0007669"/>
    <property type="project" value="UniProtKB-UniRule"/>
</dbReference>
<dbReference type="InterPro" id="IPR001433">
    <property type="entry name" value="OxRdtase_FAD/NAD-bd"/>
</dbReference>
<evidence type="ECO:0000256" key="27">
    <source>
        <dbReference type="HAMAP-Rule" id="MF_00430"/>
    </source>
</evidence>
<keyword evidence="12 27" id="KW-0001">2Fe-2S</keyword>
<evidence type="ECO:0000256" key="20">
    <source>
        <dbReference type="ARBA" id="ARBA00023065"/>
    </source>
</evidence>
<keyword evidence="16 27" id="KW-0408">Iron</keyword>
<evidence type="ECO:0000256" key="13">
    <source>
        <dbReference type="ARBA" id="ARBA00022723"/>
    </source>
</evidence>
<dbReference type="Pfam" id="PF00175">
    <property type="entry name" value="NAD_binding_1"/>
    <property type="match status" value="1"/>
</dbReference>
<feature type="domain" description="FAD-binding FR-type" evidence="29">
    <location>
        <begin position="130"/>
        <end position="286"/>
    </location>
</feature>
<keyword evidence="8 27" id="KW-0813">Transport</keyword>
<dbReference type="Proteomes" id="UP000576209">
    <property type="component" value="Unassembled WGS sequence"/>
</dbReference>
<dbReference type="InterPro" id="IPR017938">
    <property type="entry name" value="Riboflavin_synthase-like_b-brl"/>
</dbReference>